<dbReference type="InterPro" id="IPR015943">
    <property type="entry name" value="WD40/YVTN_repeat-like_dom_sf"/>
</dbReference>
<feature type="domain" description="HPS5 TPR" evidence="8">
    <location>
        <begin position="732"/>
        <end position="1132"/>
    </location>
</feature>
<proteinExistence type="inferred from homology"/>
<dbReference type="InterPro" id="IPR056445">
    <property type="entry name" value="TPR_HPS5"/>
</dbReference>
<dbReference type="RefSeq" id="XP_014374660.1">
    <property type="nucleotide sequence ID" value="XM_014519174.2"/>
</dbReference>
<evidence type="ECO:0000256" key="6">
    <source>
        <dbReference type="PIRNR" id="PIRNR037475"/>
    </source>
</evidence>
<feature type="domain" description="HPS5-like beta-propeller" evidence="7">
    <location>
        <begin position="15"/>
        <end position="346"/>
    </location>
</feature>
<accession>A0A1U8DBV9</accession>
<dbReference type="PANTHER" id="PTHR23287">
    <property type="entry name" value="RUBY-EYE2-LIKE PROTEIN"/>
    <property type="match status" value="1"/>
</dbReference>
<evidence type="ECO:0000256" key="4">
    <source>
        <dbReference type="ARBA" id="ARBA00022553"/>
    </source>
</evidence>
<keyword evidence="3 6" id="KW-0963">Cytoplasm</keyword>
<evidence type="ECO:0000256" key="3">
    <source>
        <dbReference type="ARBA" id="ARBA00022490"/>
    </source>
</evidence>
<dbReference type="InParanoid" id="A0A1U8DBV9"/>
<evidence type="ECO:0000313" key="9">
    <source>
        <dbReference type="Proteomes" id="UP000189705"/>
    </source>
</evidence>
<evidence type="ECO:0000313" key="10">
    <source>
        <dbReference type="RefSeq" id="XP_014374660.1"/>
    </source>
</evidence>
<name>A0A1U8DBV9_ALLSI</name>
<dbReference type="GeneID" id="102382381"/>
<dbReference type="PANTHER" id="PTHR23287:SF18">
    <property type="entry name" value="BLOC-2 COMPLEX MEMBER HPS5"/>
    <property type="match status" value="1"/>
</dbReference>
<keyword evidence="9" id="KW-1185">Reference proteome</keyword>
<dbReference type="GO" id="GO:0031084">
    <property type="term" value="C:BLOC-2 complex"/>
    <property type="evidence" value="ECO:0007669"/>
    <property type="project" value="UniProtKB-UniRule"/>
</dbReference>
<reference evidence="10" key="1">
    <citation type="submission" date="2025-08" db="UniProtKB">
        <authorList>
            <consortium name="RefSeq"/>
        </authorList>
    </citation>
    <scope>IDENTIFICATION</scope>
</reference>
<dbReference type="GO" id="GO:0005829">
    <property type="term" value="C:cytosol"/>
    <property type="evidence" value="ECO:0007669"/>
    <property type="project" value="UniProtKB-SubCell"/>
</dbReference>
<dbReference type="SUPFAM" id="SSF50978">
    <property type="entry name" value="WD40 repeat-like"/>
    <property type="match status" value="1"/>
</dbReference>
<dbReference type="InterPro" id="IPR035431">
    <property type="entry name" value="HPS5"/>
</dbReference>
<dbReference type="Pfam" id="PF23756">
    <property type="entry name" value="Beta-prop_HPS5"/>
    <property type="match status" value="1"/>
</dbReference>
<evidence type="ECO:0000259" key="8">
    <source>
        <dbReference type="Pfam" id="PF23758"/>
    </source>
</evidence>
<dbReference type="CTD" id="11234"/>
<dbReference type="InterPro" id="IPR036322">
    <property type="entry name" value="WD40_repeat_dom_sf"/>
</dbReference>
<dbReference type="AlphaFoldDB" id="A0A1U8DBV9"/>
<sequence>MTSVPMIPESCSHVLAEFECLDPLLSALRLDSSRLKCTCIATSRKWLALGSSGGGLNLIQKEGWKQRLFLTHKEGAISQVACCLHDEDYVAVATSQGLVVVWELNQERRGKPERIYVSSEHKGRKVTALCWDTAALRVFVGDHVGKVSAIKINTSKQGKAAAAFVMFPVQIITTVDSRVVQLDYMDGRLLISSLTRTYLCDTEREKFWKVGNKERDGEYGACFFPVGKGGGSQLPLIYCARPGSRMWEVNFEGEVLSTHQFKQLLSSPPLPLITLRSDPQYNASSCSPQSLSFPKLLYLTDHCVMTWTEKGIYIFIPQSVQVLLWSEIKDIQDIAVFKNELFCLHTYGKVSHLSLLLVERCVERLLRRGFWSLAAKVCCLFQNSIVSCRARKALPLDKLEHLKSQLDLSTQPDVISQLEELISKLEPLDSACSSRRSSISSHESFSVLDSGIYRVISRRGSQSDEDSCSIHSQALSEDERLKEFSAHQEEEQVDLDNVSHASVTVETDRTETFLPFSIPLSFRSPSPLVSLQAVKESVSSFVRKTTEKIGTFHVSPDVKVRQEVKDEEQPHEVTASIAAYPQEEDENIVEQSQPPEVDQLRDLKVATVEAIAKLQDPLILLEPQCLKEVLQEWFLYLEETFAFREPSISDDSSSISDDGLSIKQDKTMFAEEQSEGLEENIELPQNNEVHVDKGESGALEYNMEKNEASKAHAGKTVCENDATAKETLDHSFRVYPPCSIPQEVHKDLVELTTLCFELNVFACESKPKKESSEQRLPLTTLWVLACRFIQSYFFLLDLKRLKDFIIINYANSPNIWETYIEGLKATEELMAPEGLCFPLFELTHSSPVTSAMENGDMLKILKLLNDLRPWDSPLLLAHVQRLYEKFGETALRPLIKFYPSILPSDIMQLCRHHPAHFLAYLDSLVKSKPEDKRASLLRSLLQPESLRLDWLEWAVSYDAPQKANTVDAEGNPSPRSHLFTWGYSQLILLLIKLPADFVTKEKMADICKSHGFWPGYLSLCLEMDRRKEAFTYIVHLDDMNLLDEEHDSLPEIMDEWKFLLHLAQSHSTGPHHAGAQNGNTVSNGSSDWSNCITVENIALLLAKVIGPDNALPLLQECGLTVELSDRFTRVCEILRIAEKRQRALIQSMLERCDRFLWSQQT</sequence>
<dbReference type="Pfam" id="PF23758">
    <property type="entry name" value="TPR_HPS5"/>
    <property type="match status" value="1"/>
</dbReference>
<dbReference type="PIRSF" id="PIRSF037475">
    <property type="entry name" value="BLOC-2_complex_Hps5"/>
    <property type="match status" value="1"/>
</dbReference>
<comment type="function">
    <text evidence="5">May regulate the synthesis and function of lysosomes and of highly specialized organelles, such as melanosomes and platelet dense granules. Regulates intracellular vesicular trafficking in fibroblasts. May be involved in the regulation of general functions of integrins.</text>
</comment>
<gene>
    <name evidence="10" type="primary">HPS5</name>
</gene>
<evidence type="ECO:0000256" key="1">
    <source>
        <dbReference type="ARBA" id="ARBA00004514"/>
    </source>
</evidence>
<keyword evidence="4" id="KW-0597">Phosphoprotein</keyword>
<dbReference type="Proteomes" id="UP000189705">
    <property type="component" value="Unplaced"/>
</dbReference>
<comment type="similarity">
    <text evidence="2 6">Belongs to the HPS5 family.</text>
</comment>
<protein>
    <recommendedName>
        <fullName evidence="6">Hermansky-Pudlak syndrome 5 protein homolog</fullName>
    </recommendedName>
</protein>
<comment type="subcellular location">
    <subcellularLocation>
        <location evidence="1 6">Cytoplasm</location>
        <location evidence="1 6">Cytosol</location>
    </subcellularLocation>
</comment>
<evidence type="ECO:0000259" key="7">
    <source>
        <dbReference type="Pfam" id="PF23756"/>
    </source>
</evidence>
<dbReference type="FunFam" id="2.130.10.10:FF:000358">
    <property type="entry name" value="Hermansky-Pudlak syndrome 5 protein homolog"/>
    <property type="match status" value="1"/>
</dbReference>
<dbReference type="GO" id="GO:0048066">
    <property type="term" value="P:developmental pigmentation"/>
    <property type="evidence" value="ECO:0007669"/>
    <property type="project" value="TreeGrafter"/>
</dbReference>
<organism evidence="9 10">
    <name type="scientific">Alligator sinensis</name>
    <name type="common">Chinese alligator</name>
    <dbReference type="NCBI Taxonomy" id="38654"/>
    <lineage>
        <taxon>Eukaryota</taxon>
        <taxon>Metazoa</taxon>
        <taxon>Chordata</taxon>
        <taxon>Craniata</taxon>
        <taxon>Vertebrata</taxon>
        <taxon>Euteleostomi</taxon>
        <taxon>Archelosauria</taxon>
        <taxon>Archosauria</taxon>
        <taxon>Crocodylia</taxon>
        <taxon>Alligatoridae</taxon>
        <taxon>Alligatorinae</taxon>
        <taxon>Alligator</taxon>
    </lineage>
</organism>
<dbReference type="OrthoDB" id="19493at2759"/>
<dbReference type="Gene3D" id="2.130.10.10">
    <property type="entry name" value="YVTN repeat-like/Quinoprotein amine dehydrogenase"/>
    <property type="match status" value="1"/>
</dbReference>
<dbReference type="InterPro" id="IPR056499">
    <property type="entry name" value="Beta-prop_HPS5-like"/>
</dbReference>
<dbReference type="STRING" id="38654.A0A1U8DBV9"/>
<comment type="subunit">
    <text evidence="6">Component of the biogenesis of lysosome-related organelles complex-2 (or BLOC2) composed of HPS3, HPS5 and HPS6.</text>
</comment>
<evidence type="ECO:0000256" key="5">
    <source>
        <dbReference type="ARBA" id="ARBA00057536"/>
    </source>
</evidence>
<evidence type="ECO:0000256" key="2">
    <source>
        <dbReference type="ARBA" id="ARBA00010697"/>
    </source>
</evidence>